<organism evidence="5 6">
    <name type="scientific">Chionoecetes opilio</name>
    <name type="common">Atlantic snow crab</name>
    <name type="synonym">Cancer opilio</name>
    <dbReference type="NCBI Taxonomy" id="41210"/>
    <lineage>
        <taxon>Eukaryota</taxon>
        <taxon>Metazoa</taxon>
        <taxon>Ecdysozoa</taxon>
        <taxon>Arthropoda</taxon>
        <taxon>Crustacea</taxon>
        <taxon>Multicrustacea</taxon>
        <taxon>Malacostraca</taxon>
        <taxon>Eumalacostraca</taxon>
        <taxon>Eucarida</taxon>
        <taxon>Decapoda</taxon>
        <taxon>Pleocyemata</taxon>
        <taxon>Brachyura</taxon>
        <taxon>Eubrachyura</taxon>
        <taxon>Majoidea</taxon>
        <taxon>Majidae</taxon>
        <taxon>Chionoecetes</taxon>
    </lineage>
</organism>
<comment type="caution">
    <text evidence="5">The sequence shown here is derived from an EMBL/GenBank/DDBJ whole genome shotgun (WGS) entry which is preliminary data.</text>
</comment>
<dbReference type="OrthoDB" id="10069766at2759"/>
<accession>A0A8J4YFR3</accession>
<dbReference type="EMBL" id="JACEEZ010004415">
    <property type="protein sequence ID" value="KAG0726442.1"/>
    <property type="molecule type" value="Genomic_DNA"/>
</dbReference>
<name>A0A8J4YFR3_CHIOP</name>
<comment type="subcellular location">
    <subcellularLocation>
        <location evidence="1">Membrane</location>
        <topology evidence="1">Multi-pass membrane protein</topology>
    </subcellularLocation>
</comment>
<evidence type="ECO:0000256" key="3">
    <source>
        <dbReference type="ARBA" id="ARBA00022989"/>
    </source>
</evidence>
<dbReference type="PANTHER" id="PTHR46141">
    <property type="entry name" value="SODIUM LEAK CHANNEL NON-SELECTIVE PROTEIN"/>
    <property type="match status" value="1"/>
</dbReference>
<dbReference type="InterPro" id="IPR028823">
    <property type="entry name" value="NALCN"/>
</dbReference>
<keyword evidence="4" id="KW-0472">Membrane</keyword>
<sequence>MLGRKQSLRGDHILGDYGPEETLNESAEIEWANKRWIRWLLRICSLVSLVSVSANTPKSKELYPSLKYITFCSDLSITFFFTVEMVAKMQARGILRVSSNYYMLS</sequence>
<evidence type="ECO:0000256" key="2">
    <source>
        <dbReference type="ARBA" id="ARBA00022692"/>
    </source>
</evidence>
<evidence type="ECO:0000256" key="1">
    <source>
        <dbReference type="ARBA" id="ARBA00004141"/>
    </source>
</evidence>
<reference evidence="5" key="1">
    <citation type="submission" date="2020-07" db="EMBL/GenBank/DDBJ databases">
        <title>The High-quality genome of the commercially important snow crab, Chionoecetes opilio.</title>
        <authorList>
            <person name="Jeong J.-H."/>
            <person name="Ryu S."/>
        </authorList>
    </citation>
    <scope>NUCLEOTIDE SEQUENCE</scope>
    <source>
        <strain evidence="5">MADBK_172401_WGS</strain>
        <tissue evidence="5">Digestive gland</tissue>
    </source>
</reference>
<dbReference type="GO" id="GO:0032230">
    <property type="term" value="P:positive regulation of synaptic transmission, GABAergic"/>
    <property type="evidence" value="ECO:0007669"/>
    <property type="project" value="TreeGrafter"/>
</dbReference>
<proteinExistence type="predicted"/>
<gene>
    <name evidence="5" type="primary">Nalcn_1</name>
    <name evidence="5" type="ORF">GWK47_036575</name>
</gene>
<keyword evidence="6" id="KW-1185">Reference proteome</keyword>
<keyword evidence="2" id="KW-0812">Transmembrane</keyword>
<dbReference type="GO" id="GO:0005886">
    <property type="term" value="C:plasma membrane"/>
    <property type="evidence" value="ECO:0007669"/>
    <property type="project" value="TreeGrafter"/>
</dbReference>
<protein>
    <submittedName>
        <fullName evidence="5">Sodium leak channel non-selective protein</fullName>
    </submittedName>
</protein>
<keyword evidence="3" id="KW-1133">Transmembrane helix</keyword>
<dbReference type="AlphaFoldDB" id="A0A8J4YFR3"/>
<dbReference type="InterPro" id="IPR027359">
    <property type="entry name" value="Volt_channel_dom_sf"/>
</dbReference>
<dbReference type="GO" id="GO:0005261">
    <property type="term" value="F:monoatomic cation channel activity"/>
    <property type="evidence" value="ECO:0007669"/>
    <property type="project" value="InterPro"/>
</dbReference>
<dbReference type="Gene3D" id="1.20.120.350">
    <property type="entry name" value="Voltage-gated potassium channels. Chain C"/>
    <property type="match status" value="1"/>
</dbReference>
<dbReference type="PANTHER" id="PTHR46141:SF1">
    <property type="entry name" value="SODIUM LEAK CHANNEL NALCN"/>
    <property type="match status" value="1"/>
</dbReference>
<evidence type="ECO:0000313" key="5">
    <source>
        <dbReference type="EMBL" id="KAG0726442.1"/>
    </source>
</evidence>
<dbReference type="GO" id="GO:0032224">
    <property type="term" value="P:positive regulation of synaptic transmission, cholinergic"/>
    <property type="evidence" value="ECO:0007669"/>
    <property type="project" value="TreeGrafter"/>
</dbReference>
<dbReference type="Proteomes" id="UP000770661">
    <property type="component" value="Unassembled WGS sequence"/>
</dbReference>
<evidence type="ECO:0000313" key="6">
    <source>
        <dbReference type="Proteomes" id="UP000770661"/>
    </source>
</evidence>
<evidence type="ECO:0000256" key="4">
    <source>
        <dbReference type="ARBA" id="ARBA00023136"/>
    </source>
</evidence>